<evidence type="ECO:0000256" key="2">
    <source>
        <dbReference type="ARBA" id="ARBA00022723"/>
    </source>
</evidence>
<feature type="binding site" evidence="6">
    <location>
        <position position="247"/>
    </location>
    <ligand>
        <name>Mg(2+)</name>
        <dbReference type="ChEBI" id="CHEBI:18420"/>
        <label>1</label>
    </ligand>
</feature>
<comment type="similarity">
    <text evidence="1">Belongs to the DNA repair enzymes AP/ExoA family.</text>
</comment>
<dbReference type="SUPFAM" id="SSF56219">
    <property type="entry name" value="DNase I-like"/>
    <property type="match status" value="1"/>
</dbReference>
<feature type="domain" description="Endonuclease/exonuclease/phosphatase" evidence="9">
    <location>
        <begin position="44"/>
        <end position="347"/>
    </location>
</feature>
<keyword evidence="3" id="KW-0378">Hydrolase</keyword>
<evidence type="ECO:0000256" key="5">
    <source>
        <dbReference type="PIRSR" id="PIRSR604808-1"/>
    </source>
</evidence>
<evidence type="ECO:0000256" key="8">
    <source>
        <dbReference type="SAM" id="MobiDB-lite"/>
    </source>
</evidence>
<evidence type="ECO:0000313" key="10">
    <source>
        <dbReference type="EMBL" id="USW49426.1"/>
    </source>
</evidence>
<gene>
    <name evidence="10" type="ORF">Slin15195_G027450</name>
</gene>
<evidence type="ECO:0000256" key="1">
    <source>
        <dbReference type="ARBA" id="ARBA00007092"/>
    </source>
</evidence>
<dbReference type="Proteomes" id="UP001056384">
    <property type="component" value="Chromosome 2"/>
</dbReference>
<keyword evidence="2 6" id="KW-0479">Metal-binding</keyword>
<dbReference type="Pfam" id="PF03372">
    <property type="entry name" value="Exo_endo_phos"/>
    <property type="match status" value="1"/>
</dbReference>
<feature type="site" description="Important for catalytic activity" evidence="7">
    <location>
        <position position="318"/>
    </location>
</feature>
<feature type="active site" description="Proton donor/acceptor" evidence="5">
    <location>
        <position position="245"/>
    </location>
</feature>
<evidence type="ECO:0000256" key="7">
    <source>
        <dbReference type="PIRSR" id="PIRSR604808-3"/>
    </source>
</evidence>
<keyword evidence="10" id="KW-0540">Nuclease</keyword>
<feature type="active site" description="Proton acceptor" evidence="5">
    <location>
        <position position="347"/>
    </location>
</feature>
<keyword evidence="10" id="KW-0255">Endonuclease</keyword>
<sequence>MSRAISPPPSKRRKLQSATSRASTEEHQQHATSQVGPGRVRIFSWNVNGIAPFLQSTITSFFGRKQATSTGSEPCLLRDVLRRYDFPTMLLLQEIKLSPGDTASRRAIERAINPRSDESALAPSYSAYFCFPKDKYNATGFGRKIYGVCSIIREDFIAYYDAKVHEVEWDSEGRFLVCETEGRGSTPALAVINCYMVNGTEAPYKSDTGQIQGTRHDRKIQVHSLLHDECRKLEANDTAVILAGDMNVARARLDGHPNLRTNPIKHCINRADFETKFFSASDEGLNMVDSFRELHPQTAGYTYYPRLTSFGASCDRIDLIMLSRSLGPHLIRAGIMETSTDRGPSDHVPLYTELHFGSSDETDKPTEGA</sequence>
<feature type="binding site" evidence="6">
    <location>
        <position position="346"/>
    </location>
    <ligand>
        <name>Mg(2+)</name>
        <dbReference type="ChEBI" id="CHEBI:18420"/>
        <label>1</label>
    </ligand>
</feature>
<dbReference type="EMBL" id="CP099419">
    <property type="protein sequence ID" value="USW49426.1"/>
    <property type="molecule type" value="Genomic_DNA"/>
</dbReference>
<accession>A0A9Q9EF43</accession>
<name>A0A9Q9EF43_9PEZI</name>
<dbReference type="InterPro" id="IPR005135">
    <property type="entry name" value="Endo/exonuclease/phosphatase"/>
</dbReference>
<keyword evidence="11" id="KW-1185">Reference proteome</keyword>
<feature type="binding site" evidence="6">
    <location>
        <position position="245"/>
    </location>
    <ligand>
        <name>Mg(2+)</name>
        <dbReference type="ChEBI" id="CHEBI:18420"/>
        <label>1</label>
    </ligand>
</feature>
<dbReference type="GO" id="GO:0003906">
    <property type="term" value="F:DNA-(apurinic or apyrimidinic site) endonuclease activity"/>
    <property type="evidence" value="ECO:0007669"/>
    <property type="project" value="TreeGrafter"/>
</dbReference>
<dbReference type="InterPro" id="IPR036691">
    <property type="entry name" value="Endo/exonu/phosph_ase_sf"/>
</dbReference>
<dbReference type="GO" id="GO:0046872">
    <property type="term" value="F:metal ion binding"/>
    <property type="evidence" value="ECO:0007669"/>
    <property type="project" value="UniProtKB-KW"/>
</dbReference>
<keyword evidence="6" id="KW-0464">Manganese</keyword>
<evidence type="ECO:0000256" key="4">
    <source>
        <dbReference type="ARBA" id="ARBA00022842"/>
    </source>
</evidence>
<dbReference type="PANTHER" id="PTHR22748">
    <property type="entry name" value="AP ENDONUCLEASE"/>
    <property type="match status" value="1"/>
</dbReference>
<keyword evidence="4 6" id="KW-0460">Magnesium</keyword>
<proteinExistence type="inferred from homology"/>
<evidence type="ECO:0000256" key="6">
    <source>
        <dbReference type="PIRSR" id="PIRSR604808-2"/>
    </source>
</evidence>
<feature type="site" description="Interaction with DNA substrate" evidence="7">
    <location>
        <position position="347"/>
    </location>
</feature>
<evidence type="ECO:0000313" key="11">
    <source>
        <dbReference type="Proteomes" id="UP001056384"/>
    </source>
</evidence>
<feature type="binding site" evidence="6">
    <location>
        <position position="46"/>
    </location>
    <ligand>
        <name>Mg(2+)</name>
        <dbReference type="ChEBI" id="CHEBI:18420"/>
        <label>1</label>
    </ligand>
</feature>
<dbReference type="GO" id="GO:0005634">
    <property type="term" value="C:nucleus"/>
    <property type="evidence" value="ECO:0007669"/>
    <property type="project" value="TreeGrafter"/>
</dbReference>
<dbReference type="InterPro" id="IPR004808">
    <property type="entry name" value="AP_endonuc_1"/>
</dbReference>
<dbReference type="PROSITE" id="PS51435">
    <property type="entry name" value="AP_NUCLEASE_F1_4"/>
    <property type="match status" value="1"/>
</dbReference>
<feature type="binding site" evidence="6">
    <location>
        <position position="347"/>
    </location>
    <ligand>
        <name>Mg(2+)</name>
        <dbReference type="ChEBI" id="CHEBI:18420"/>
        <label>1</label>
    </ligand>
</feature>
<reference evidence="10" key="1">
    <citation type="submission" date="2022-06" db="EMBL/GenBank/DDBJ databases">
        <title>Complete genome sequences of two strains of the flax pathogen Septoria linicola.</title>
        <authorList>
            <person name="Lapalu N."/>
            <person name="Simon A."/>
            <person name="Demenou B."/>
            <person name="Paumier D."/>
            <person name="Guillot M.-P."/>
            <person name="Gout L."/>
            <person name="Valade R."/>
        </authorList>
    </citation>
    <scope>NUCLEOTIDE SEQUENCE</scope>
    <source>
        <strain evidence="10">SE15195</strain>
    </source>
</reference>
<organism evidence="10 11">
    <name type="scientific">Septoria linicola</name>
    <dbReference type="NCBI Taxonomy" id="215465"/>
    <lineage>
        <taxon>Eukaryota</taxon>
        <taxon>Fungi</taxon>
        <taxon>Dikarya</taxon>
        <taxon>Ascomycota</taxon>
        <taxon>Pezizomycotina</taxon>
        <taxon>Dothideomycetes</taxon>
        <taxon>Dothideomycetidae</taxon>
        <taxon>Mycosphaerellales</taxon>
        <taxon>Mycosphaerellaceae</taxon>
        <taxon>Septoria</taxon>
    </lineage>
</organism>
<feature type="region of interest" description="Disordered" evidence="8">
    <location>
        <begin position="1"/>
        <end position="35"/>
    </location>
</feature>
<feature type="binding site" evidence="6">
    <location>
        <position position="94"/>
    </location>
    <ligand>
        <name>Mg(2+)</name>
        <dbReference type="ChEBI" id="CHEBI:18420"/>
        <label>1</label>
    </ligand>
</feature>
<evidence type="ECO:0000256" key="3">
    <source>
        <dbReference type="ARBA" id="ARBA00022801"/>
    </source>
</evidence>
<feature type="site" description="Transition state stabilizer" evidence="7">
    <location>
        <position position="247"/>
    </location>
</feature>
<dbReference type="PANTHER" id="PTHR22748:SF14">
    <property type="entry name" value="ENDONUCLEASE_EXONUCLEASE_PHOSPHATASE DOMAIN-CONTAINING PROTEIN"/>
    <property type="match status" value="1"/>
</dbReference>
<dbReference type="AlphaFoldDB" id="A0A9Q9EF43"/>
<evidence type="ECO:0000259" key="9">
    <source>
        <dbReference type="Pfam" id="PF03372"/>
    </source>
</evidence>
<feature type="active site" evidence="5">
    <location>
        <position position="195"/>
    </location>
</feature>
<protein>
    <submittedName>
        <fullName evidence="10">AP endonuclease 1, endonuclease/exonuclease/phosphatase</fullName>
    </submittedName>
</protein>
<dbReference type="GO" id="GO:0006284">
    <property type="term" value="P:base-excision repair"/>
    <property type="evidence" value="ECO:0007669"/>
    <property type="project" value="TreeGrafter"/>
</dbReference>
<dbReference type="GO" id="GO:0008081">
    <property type="term" value="F:phosphoric diester hydrolase activity"/>
    <property type="evidence" value="ECO:0007669"/>
    <property type="project" value="TreeGrafter"/>
</dbReference>
<comment type="cofactor">
    <cofactor evidence="6">
        <name>Mg(2+)</name>
        <dbReference type="ChEBI" id="CHEBI:18420"/>
    </cofactor>
    <cofactor evidence="6">
        <name>Mn(2+)</name>
        <dbReference type="ChEBI" id="CHEBI:29035"/>
    </cofactor>
    <text evidence="6">Probably binds two magnesium or manganese ions per subunit.</text>
</comment>
<dbReference type="GO" id="GO:0008311">
    <property type="term" value="F:double-stranded DNA 3'-5' DNA exonuclease activity"/>
    <property type="evidence" value="ECO:0007669"/>
    <property type="project" value="TreeGrafter"/>
</dbReference>
<dbReference type="Gene3D" id="3.60.10.10">
    <property type="entry name" value="Endonuclease/exonuclease/phosphatase"/>
    <property type="match status" value="1"/>
</dbReference>